<gene>
    <name evidence="1" type="ORF">JQC72_15710</name>
</gene>
<name>A0ABS2WN22_9BACL</name>
<comment type="caution">
    <text evidence="1">The sequence shown here is derived from an EMBL/GenBank/DDBJ whole genome shotgun (WGS) entry which is preliminary data.</text>
</comment>
<sequence>MMKNHYVYPVVFEQAKNNVSFYFPDFPGFVGTHETVAKGISAARDLLEEAILQYEAASKPLPSPSDPKSIKLYDPTDRIVFIDVWMPPDEKNNNE</sequence>
<proteinExistence type="predicted"/>
<reference evidence="1" key="1">
    <citation type="journal article" date="2024" name="Int. J. Syst. Evol. Microbiol.">
        <title>Polycladomyces zharkentensis sp. nov., a novel thermophilic cellulose- and starch-degrading member of the Bacillota from a geothermal aquifer in Kazakhstan.</title>
        <authorList>
            <person name="Mashzhan A."/>
            <person name="Kistaubayeva A."/>
            <person name="Javier-Lopez R."/>
            <person name="Bissenova U."/>
            <person name="Bissenbay A."/>
            <person name="Birkeland N.K."/>
        </authorList>
    </citation>
    <scope>NUCLEOTIDE SEQUENCE</scope>
    <source>
        <strain evidence="1">ZKZ2T</strain>
    </source>
</reference>
<protein>
    <submittedName>
        <fullName evidence="1">Type II toxin-antitoxin system HicB family antitoxin</fullName>
    </submittedName>
</protein>
<dbReference type="RefSeq" id="WP_205497316.1">
    <property type="nucleotide sequence ID" value="NZ_JAFHAP010000018.1"/>
</dbReference>
<dbReference type="EMBL" id="JAFHAP010000018">
    <property type="protein sequence ID" value="MBN2910940.1"/>
    <property type="molecule type" value="Genomic_DNA"/>
</dbReference>
<organism evidence="1 2">
    <name type="scientific">Polycladomyces zharkentensis</name>
    <dbReference type="NCBI Taxonomy" id="2807616"/>
    <lineage>
        <taxon>Bacteria</taxon>
        <taxon>Bacillati</taxon>
        <taxon>Bacillota</taxon>
        <taxon>Bacilli</taxon>
        <taxon>Bacillales</taxon>
        <taxon>Thermoactinomycetaceae</taxon>
        <taxon>Polycladomyces</taxon>
    </lineage>
</organism>
<evidence type="ECO:0000313" key="2">
    <source>
        <dbReference type="Proteomes" id="UP001177120"/>
    </source>
</evidence>
<dbReference type="Gene3D" id="3.30.160.250">
    <property type="match status" value="1"/>
</dbReference>
<evidence type="ECO:0000313" key="1">
    <source>
        <dbReference type="EMBL" id="MBN2910940.1"/>
    </source>
</evidence>
<accession>A0ABS2WN22</accession>
<dbReference type="SUPFAM" id="SSF143100">
    <property type="entry name" value="TTHA1013/TTHA0281-like"/>
    <property type="match status" value="1"/>
</dbReference>
<dbReference type="InterPro" id="IPR035069">
    <property type="entry name" value="TTHA1013/TTHA0281-like"/>
</dbReference>
<keyword evidence="2" id="KW-1185">Reference proteome</keyword>
<dbReference type="Proteomes" id="UP001177120">
    <property type="component" value="Unassembled WGS sequence"/>
</dbReference>